<evidence type="ECO:0000313" key="3">
    <source>
        <dbReference type="Proteomes" id="UP000298649"/>
    </source>
</evidence>
<dbReference type="EMBL" id="CP039924">
    <property type="protein sequence ID" value="QCL97777.1"/>
    <property type="molecule type" value="Genomic_DNA"/>
</dbReference>
<gene>
    <name evidence="2" type="ORF">CFBP7129_26575</name>
</gene>
<reference evidence="2 3" key="1">
    <citation type="submission" date="2019-04" db="EMBL/GenBank/DDBJ databases">
        <title>Complete genome sequence of Agrobacterium tumefaciens CFBP7129.</title>
        <authorList>
            <person name="Haryono M."/>
            <person name="Lin Y.-C."/>
            <person name="Lai E.-M."/>
            <person name="Kuo C.-H."/>
        </authorList>
    </citation>
    <scope>NUCLEOTIDE SEQUENCE [LARGE SCALE GENOMIC DNA]</scope>
    <source>
        <strain evidence="2 3">CFBP7129</strain>
        <plasmid evidence="3">patcfbp7129a</plasmid>
    </source>
</reference>
<organism evidence="2 3">
    <name type="scientific">Agrobacterium tumefaciens</name>
    <dbReference type="NCBI Taxonomy" id="358"/>
    <lineage>
        <taxon>Bacteria</taxon>
        <taxon>Pseudomonadati</taxon>
        <taxon>Pseudomonadota</taxon>
        <taxon>Alphaproteobacteria</taxon>
        <taxon>Hyphomicrobiales</taxon>
        <taxon>Rhizobiaceae</taxon>
        <taxon>Rhizobium/Agrobacterium group</taxon>
        <taxon>Agrobacterium</taxon>
        <taxon>Agrobacterium tumefaciens complex</taxon>
    </lineage>
</organism>
<evidence type="ECO:0000259" key="1">
    <source>
        <dbReference type="Pfam" id="PF22036"/>
    </source>
</evidence>
<sequence length="107" mass="11602">MSAFPFAGRIFEVDYGDLVATNAYAADKDCLTYEITGGPLKGATAEVAFEWEELGSGDFVISWQEADGSTVVHVDNFGKGSSLSFFTTPQSNFYRLSGTLRPLTDRA</sequence>
<evidence type="ECO:0000313" key="2">
    <source>
        <dbReference type="EMBL" id="QCL97777.1"/>
    </source>
</evidence>
<dbReference type="AlphaFoldDB" id="A0A4D7YPW1"/>
<feature type="domain" description="MoaF-like" evidence="1">
    <location>
        <begin position="7"/>
        <end position="101"/>
    </location>
</feature>
<dbReference type="RefSeq" id="WP_137006116.1">
    <property type="nucleotide sequence ID" value="NZ_CP039924.1"/>
</dbReference>
<dbReference type="Pfam" id="PF22036">
    <property type="entry name" value="MoaF_like"/>
    <property type="match status" value="1"/>
</dbReference>
<name>A0A4D7YPW1_AGRTU</name>
<accession>A0A4D7YPW1</accession>
<keyword evidence="2" id="KW-0614">Plasmid</keyword>
<geneLocation type="plasmid" evidence="3">
    <name>patcfbp7129a</name>
</geneLocation>
<dbReference type="InterPro" id="IPR012674">
    <property type="entry name" value="Calycin"/>
</dbReference>
<dbReference type="Proteomes" id="UP000298649">
    <property type="component" value="Plasmid pAtCFBP7129a"/>
</dbReference>
<protein>
    <submittedName>
        <fullName evidence="2">Adenylate cyclase</fullName>
    </submittedName>
</protein>
<proteinExistence type="predicted"/>
<dbReference type="InterPro" id="IPR053892">
    <property type="entry name" value="MoaF-like"/>
</dbReference>
<dbReference type="Gene3D" id="2.40.128.20">
    <property type="match status" value="1"/>
</dbReference>